<proteinExistence type="predicted"/>
<sequence length="334" mass="36025">MSSRPLKVLIIGCGSIGTRHARTFHATQRAEVIACDNRPELTAAVAESLGLATTDNWEAALTDETLTHVLIATPAPLHVRMAQASLAAGKQVLIEKPLALDLTGIDELIATRDRSGCFAGVAYVQHFAPALQGARAFLADRPFGPVRHVTVTAGQHFPTFRPAYREIYYNNHAQGGGAIQDALTHLANAVEWIIGPATRLYCDAAHQVLEGVEVEDTVNLVARHGATQAVYALNQFQAPNEITCDFHAAGGSVRVELHRQRWGVLPLGADAWVWHDAPMVDRDQQFIAQAHAFLDAAPGDTQPLCTLEEGAQSIRFNLAALQSAREGRAVDLSS</sequence>
<gene>
    <name evidence="3" type="ORF">K1X11_011815</name>
</gene>
<dbReference type="InterPro" id="IPR055170">
    <property type="entry name" value="GFO_IDH_MocA-like_dom"/>
</dbReference>
<reference evidence="3 4" key="1">
    <citation type="submission" date="2021-08" db="EMBL/GenBank/DDBJ databases">
        <authorList>
            <person name="Zhang D."/>
            <person name="Zhang A."/>
            <person name="Wang L."/>
        </authorList>
    </citation>
    <scope>NUCLEOTIDE SEQUENCE [LARGE SCALE GENOMIC DNA]</scope>
    <source>
        <strain evidence="3 4">WL0086</strain>
    </source>
</reference>
<dbReference type="Pfam" id="PF22725">
    <property type="entry name" value="GFO_IDH_MocA_C3"/>
    <property type="match status" value="1"/>
</dbReference>
<dbReference type="SUPFAM" id="SSF55347">
    <property type="entry name" value="Glyceraldehyde-3-phosphate dehydrogenase-like, C-terminal domain"/>
    <property type="match status" value="1"/>
</dbReference>
<dbReference type="InterPro" id="IPR036291">
    <property type="entry name" value="NAD(P)-bd_dom_sf"/>
</dbReference>
<evidence type="ECO:0000259" key="1">
    <source>
        <dbReference type="Pfam" id="PF01408"/>
    </source>
</evidence>
<dbReference type="SUPFAM" id="SSF51735">
    <property type="entry name" value="NAD(P)-binding Rossmann-fold domains"/>
    <property type="match status" value="1"/>
</dbReference>
<protein>
    <submittedName>
        <fullName evidence="3">Gfo/Idh/MocA family oxidoreductase</fullName>
    </submittedName>
</protein>
<evidence type="ECO:0000259" key="2">
    <source>
        <dbReference type="Pfam" id="PF22725"/>
    </source>
</evidence>
<evidence type="ECO:0000313" key="4">
    <source>
        <dbReference type="Proteomes" id="UP000738431"/>
    </source>
</evidence>
<dbReference type="InterPro" id="IPR051450">
    <property type="entry name" value="Gfo/Idh/MocA_Oxidoreductases"/>
</dbReference>
<dbReference type="Gene3D" id="3.40.50.720">
    <property type="entry name" value="NAD(P)-binding Rossmann-like Domain"/>
    <property type="match status" value="1"/>
</dbReference>
<dbReference type="PANTHER" id="PTHR43377:SF1">
    <property type="entry name" value="BILIVERDIN REDUCTASE A"/>
    <property type="match status" value="1"/>
</dbReference>
<dbReference type="Pfam" id="PF01408">
    <property type="entry name" value="GFO_IDH_MocA"/>
    <property type="match status" value="1"/>
</dbReference>
<reference evidence="3 4" key="2">
    <citation type="submission" date="2023-12" db="EMBL/GenBank/DDBJ databases">
        <title>Description of an unclassified Opitutus bacterium of Verrucomicrobiota.</title>
        <authorList>
            <person name="Zhang D.-F."/>
        </authorList>
    </citation>
    <scope>NUCLEOTIDE SEQUENCE [LARGE SCALE GENOMIC DNA]</scope>
    <source>
        <strain evidence="3 4">WL0086</strain>
    </source>
</reference>
<feature type="domain" description="GFO/IDH/MocA-like oxidoreductase" evidence="2">
    <location>
        <begin position="133"/>
        <end position="253"/>
    </location>
</feature>
<evidence type="ECO:0000313" key="3">
    <source>
        <dbReference type="EMBL" id="WRQ90097.1"/>
    </source>
</evidence>
<dbReference type="Gene3D" id="3.30.360.10">
    <property type="entry name" value="Dihydrodipicolinate Reductase, domain 2"/>
    <property type="match status" value="1"/>
</dbReference>
<dbReference type="PANTHER" id="PTHR43377">
    <property type="entry name" value="BILIVERDIN REDUCTASE A"/>
    <property type="match status" value="1"/>
</dbReference>
<feature type="domain" description="Gfo/Idh/MocA-like oxidoreductase N-terminal" evidence="1">
    <location>
        <begin position="6"/>
        <end position="122"/>
    </location>
</feature>
<dbReference type="RefSeq" id="WP_221031980.1">
    <property type="nucleotide sequence ID" value="NZ_CP139781.1"/>
</dbReference>
<dbReference type="Proteomes" id="UP000738431">
    <property type="component" value="Chromosome"/>
</dbReference>
<dbReference type="InterPro" id="IPR000683">
    <property type="entry name" value="Gfo/Idh/MocA-like_OxRdtase_N"/>
</dbReference>
<organism evidence="3 4">
    <name type="scientific">Actomonas aquatica</name>
    <dbReference type="NCBI Taxonomy" id="2866162"/>
    <lineage>
        <taxon>Bacteria</taxon>
        <taxon>Pseudomonadati</taxon>
        <taxon>Verrucomicrobiota</taxon>
        <taxon>Opitutia</taxon>
        <taxon>Opitutales</taxon>
        <taxon>Opitutaceae</taxon>
        <taxon>Actomonas</taxon>
    </lineage>
</organism>
<name>A0ABZ1CFM4_9BACT</name>
<accession>A0ABZ1CFM4</accession>
<dbReference type="EMBL" id="CP139781">
    <property type="protein sequence ID" value="WRQ90097.1"/>
    <property type="molecule type" value="Genomic_DNA"/>
</dbReference>
<keyword evidence="4" id="KW-1185">Reference proteome</keyword>